<comment type="catalytic activity">
    <reaction evidence="1">
        <text>[protein]-peptidylproline (omega=180) = [protein]-peptidylproline (omega=0)</text>
        <dbReference type="Rhea" id="RHEA:16237"/>
        <dbReference type="Rhea" id="RHEA-COMP:10747"/>
        <dbReference type="Rhea" id="RHEA-COMP:10748"/>
        <dbReference type="ChEBI" id="CHEBI:83833"/>
        <dbReference type="ChEBI" id="CHEBI:83834"/>
        <dbReference type="EC" id="5.2.1.8"/>
    </reaction>
</comment>
<comment type="caution">
    <text evidence="3">The sequence shown here is derived from an EMBL/GenBank/DDBJ whole genome shotgun (WGS) entry which is preliminary data.</text>
</comment>
<dbReference type="EC" id="5.2.1.8" evidence="1"/>
<dbReference type="Pfam" id="PF00160">
    <property type="entry name" value="Pro_isomerase"/>
    <property type="match status" value="1"/>
</dbReference>
<reference evidence="3 4" key="1">
    <citation type="submission" date="2024-03" db="EMBL/GenBank/DDBJ databases">
        <title>The Acrasis kona genome and developmental transcriptomes reveal deep origins of eukaryotic multicellular pathways.</title>
        <authorList>
            <person name="Sheikh S."/>
            <person name="Fu C.-J."/>
            <person name="Brown M.W."/>
            <person name="Baldauf S.L."/>
        </authorList>
    </citation>
    <scope>NUCLEOTIDE SEQUENCE [LARGE SCALE GENOMIC DNA]</scope>
    <source>
        <strain evidence="3 4">ATCC MYA-3509</strain>
    </source>
</reference>
<comment type="similarity">
    <text evidence="1">Belongs to the cyclophilin-type PPIase family.</text>
</comment>
<dbReference type="InterPro" id="IPR029000">
    <property type="entry name" value="Cyclophilin-like_dom_sf"/>
</dbReference>
<keyword evidence="4" id="KW-1185">Reference proteome</keyword>
<dbReference type="PROSITE" id="PS50072">
    <property type="entry name" value="CSA_PPIASE_2"/>
    <property type="match status" value="1"/>
</dbReference>
<dbReference type="InterPro" id="IPR002130">
    <property type="entry name" value="Cyclophilin-type_PPIase_dom"/>
</dbReference>
<dbReference type="Proteomes" id="UP001431209">
    <property type="component" value="Unassembled WGS sequence"/>
</dbReference>
<dbReference type="GO" id="GO:0061630">
    <property type="term" value="F:ubiquitin protein ligase activity"/>
    <property type="evidence" value="ECO:0007669"/>
    <property type="project" value="TreeGrafter"/>
</dbReference>
<dbReference type="InterPro" id="IPR020892">
    <property type="entry name" value="Cyclophilin-type_PPIase_CS"/>
</dbReference>
<keyword evidence="1 3" id="KW-0413">Isomerase</keyword>
<evidence type="ECO:0000256" key="1">
    <source>
        <dbReference type="RuleBase" id="RU363019"/>
    </source>
</evidence>
<dbReference type="PROSITE" id="PS00170">
    <property type="entry name" value="CSA_PPIASE_1"/>
    <property type="match status" value="1"/>
</dbReference>
<evidence type="ECO:0000313" key="3">
    <source>
        <dbReference type="EMBL" id="KAL0486470.1"/>
    </source>
</evidence>
<feature type="domain" description="PPIase cyclophilin-type" evidence="2">
    <location>
        <begin position="130"/>
        <end position="273"/>
    </location>
</feature>
<dbReference type="InterPro" id="IPR044666">
    <property type="entry name" value="Cyclophilin_A-like"/>
</dbReference>
<gene>
    <name evidence="3" type="ORF">AKO1_012038</name>
</gene>
<keyword evidence="1" id="KW-0697">Rotamase</keyword>
<dbReference type="EMBL" id="JAOPGA020001235">
    <property type="protein sequence ID" value="KAL0486470.1"/>
    <property type="molecule type" value="Genomic_DNA"/>
</dbReference>
<dbReference type="PANTHER" id="PTHR45625:SF1">
    <property type="entry name" value="RING-TYPE E3 UBIQUITIN-PROTEIN LIGASE PPIL2"/>
    <property type="match status" value="1"/>
</dbReference>
<dbReference type="GO" id="GO:0000209">
    <property type="term" value="P:protein polyubiquitination"/>
    <property type="evidence" value="ECO:0007669"/>
    <property type="project" value="TreeGrafter"/>
</dbReference>
<dbReference type="GO" id="GO:0071013">
    <property type="term" value="C:catalytic step 2 spliceosome"/>
    <property type="evidence" value="ECO:0007669"/>
    <property type="project" value="TreeGrafter"/>
</dbReference>
<name>A0AAW2ZAI9_9EUKA</name>
<protein>
    <recommendedName>
        <fullName evidence="1">Peptidyl-prolyl cis-trans isomerase</fullName>
        <shortName evidence="1">PPIase</shortName>
        <ecNumber evidence="1">5.2.1.8</ecNumber>
    </recommendedName>
</protein>
<proteinExistence type="inferred from homology"/>
<dbReference type="GO" id="GO:0006457">
    <property type="term" value="P:protein folding"/>
    <property type="evidence" value="ECO:0007669"/>
    <property type="project" value="InterPro"/>
</dbReference>
<evidence type="ECO:0000259" key="2">
    <source>
        <dbReference type="PROSITE" id="PS50072"/>
    </source>
</evidence>
<dbReference type="AlphaFoldDB" id="A0AAW2ZAI9"/>
<sequence length="297" mass="33777">MSGLQDENDRKARIAYLLSDEDLVNPYKKYGGAGIKKTEKMLSAKELKKLKYKKTHKKNFMAINELHLKNYDPFQDLSKLRKEQEQVPDHLKAFTDAKNKKKKTFNSPIPQERIDSLYPQITDKGYVTLDTNYGNLNIELYCNKVPKTCDNFLMLCERGSYNNTQFHRLIKGFMVQGGQTKNGLSAFGAPFEDEIVEGLTHSSRGILSMANNGVNTNQCQFFISFVPCPHLDGKYSIFGKVVGGLDVLDEIEKIKTIGTDQPTNDLVINKVIVYHNPFLEALDEDSESEEDEEVDED</sequence>
<dbReference type="PANTHER" id="PTHR45625">
    <property type="entry name" value="PEPTIDYL-PROLYL CIS-TRANS ISOMERASE-RELATED"/>
    <property type="match status" value="1"/>
</dbReference>
<dbReference type="PRINTS" id="PR00153">
    <property type="entry name" value="CSAPPISMRASE"/>
</dbReference>
<dbReference type="GO" id="GO:0003755">
    <property type="term" value="F:peptidyl-prolyl cis-trans isomerase activity"/>
    <property type="evidence" value="ECO:0007669"/>
    <property type="project" value="UniProtKB-UniRule"/>
</dbReference>
<evidence type="ECO:0000313" key="4">
    <source>
        <dbReference type="Proteomes" id="UP001431209"/>
    </source>
</evidence>
<dbReference type="SUPFAM" id="SSF50891">
    <property type="entry name" value="Cyclophilin-like"/>
    <property type="match status" value="1"/>
</dbReference>
<comment type="function">
    <text evidence="1">PPIases accelerate the folding of proteins. It catalyzes the cis-trans isomerization of proline imidic peptide bonds in oligopeptides.</text>
</comment>
<dbReference type="Gene3D" id="2.40.100.10">
    <property type="entry name" value="Cyclophilin-like"/>
    <property type="match status" value="1"/>
</dbReference>
<organism evidence="3 4">
    <name type="scientific">Acrasis kona</name>
    <dbReference type="NCBI Taxonomy" id="1008807"/>
    <lineage>
        <taxon>Eukaryota</taxon>
        <taxon>Discoba</taxon>
        <taxon>Heterolobosea</taxon>
        <taxon>Tetramitia</taxon>
        <taxon>Eutetramitia</taxon>
        <taxon>Acrasidae</taxon>
        <taxon>Acrasis</taxon>
    </lineage>
</organism>
<accession>A0AAW2ZAI9</accession>